<evidence type="ECO:0000256" key="8">
    <source>
        <dbReference type="ARBA" id="ARBA00043266"/>
    </source>
</evidence>
<keyword evidence="9" id="KW-0812">Transmembrane</keyword>
<reference evidence="12" key="2">
    <citation type="submission" date="2025-09" db="UniProtKB">
        <authorList>
            <consortium name="Ensembl"/>
        </authorList>
    </citation>
    <scope>IDENTIFICATION</scope>
</reference>
<dbReference type="SMART" id="SM00406">
    <property type="entry name" value="IGv"/>
    <property type="match status" value="1"/>
</dbReference>
<dbReference type="InterPro" id="IPR036179">
    <property type="entry name" value="Ig-like_dom_sf"/>
</dbReference>
<comment type="subunit">
    <text evidence="7">Alpha-beta TR is a heterodimer composed of an alpha and beta chain; disulfide-linked. The alpha-beta TR is associated with the transmembrane signaling CD3 coreceptor proteins to form the TR-CD3 (TcR or TCR). The assembly of alpha-beta TR heterodimers with CD3 occurs in the endoplasmic reticulum where a single alpha-beta TR heterodimer associates with one CD3D-CD3E heterodimer, one CD3G-CD3E heterodimer and one CD247 homodimer forming a stable octameric structure. CD3D-CD3E and CD3G-CD3E heterodimers preferentially associate with TR alpha and TR beta chains, respectively. The association of the CD247 homodimer is the last step of TcR assembly in the endoplasmic reticulum and is required for transport to the cell surface.</text>
</comment>
<evidence type="ECO:0000256" key="4">
    <source>
        <dbReference type="ARBA" id="ARBA00023136"/>
    </source>
</evidence>
<dbReference type="InterPro" id="IPR013106">
    <property type="entry name" value="Ig_V-set"/>
</dbReference>
<keyword evidence="5" id="KW-1015">Disulfide bond</keyword>
<feature type="chain" id="PRO_5034703179" description="Ig-like domain-containing protein" evidence="10">
    <location>
        <begin position="22"/>
        <end position="212"/>
    </location>
</feature>
<name>A0A8C7BTS3_NEOVI</name>
<dbReference type="InterPro" id="IPR013783">
    <property type="entry name" value="Ig-like_fold"/>
</dbReference>
<organism evidence="12 13">
    <name type="scientific">Neovison vison</name>
    <name type="common">American mink</name>
    <name type="synonym">Mustela vison</name>
    <dbReference type="NCBI Taxonomy" id="452646"/>
    <lineage>
        <taxon>Eukaryota</taxon>
        <taxon>Metazoa</taxon>
        <taxon>Chordata</taxon>
        <taxon>Craniata</taxon>
        <taxon>Vertebrata</taxon>
        <taxon>Euteleostomi</taxon>
        <taxon>Mammalia</taxon>
        <taxon>Eutheria</taxon>
        <taxon>Laurasiatheria</taxon>
        <taxon>Carnivora</taxon>
        <taxon>Caniformia</taxon>
        <taxon>Musteloidea</taxon>
        <taxon>Mustelidae</taxon>
        <taxon>Mustelinae</taxon>
        <taxon>Neogale</taxon>
    </lineage>
</organism>
<evidence type="ECO:0000256" key="3">
    <source>
        <dbReference type="ARBA" id="ARBA00022729"/>
    </source>
</evidence>
<keyword evidence="9" id="KW-1133">Transmembrane helix</keyword>
<evidence type="ECO:0000313" key="12">
    <source>
        <dbReference type="Ensembl" id="ENSNVIP00000026257.1"/>
    </source>
</evidence>
<dbReference type="SUPFAM" id="SSF48726">
    <property type="entry name" value="Immunoglobulin"/>
    <property type="match status" value="1"/>
</dbReference>
<feature type="transmembrane region" description="Helical" evidence="9">
    <location>
        <begin position="150"/>
        <end position="176"/>
    </location>
</feature>
<evidence type="ECO:0000256" key="2">
    <source>
        <dbReference type="ARBA" id="ARBA00022475"/>
    </source>
</evidence>
<keyword evidence="3 10" id="KW-0732">Signal</keyword>
<feature type="signal peptide" evidence="10">
    <location>
        <begin position="1"/>
        <end position="21"/>
    </location>
</feature>
<evidence type="ECO:0000256" key="6">
    <source>
        <dbReference type="ARBA" id="ARBA00023180"/>
    </source>
</evidence>
<protein>
    <recommendedName>
        <fullName evidence="11">Ig-like domain-containing protein</fullName>
    </recommendedName>
</protein>
<evidence type="ECO:0000256" key="7">
    <source>
        <dbReference type="ARBA" id="ARBA00038651"/>
    </source>
</evidence>
<dbReference type="InterPro" id="IPR051896">
    <property type="entry name" value="TCR_alpha_variable"/>
</dbReference>
<keyword evidence="8" id="KW-0391">Immunity</keyword>
<dbReference type="GO" id="GO:0042101">
    <property type="term" value="C:T cell receptor complex"/>
    <property type="evidence" value="ECO:0007669"/>
    <property type="project" value="UniProtKB-KW"/>
</dbReference>
<dbReference type="InterPro" id="IPR003599">
    <property type="entry name" value="Ig_sub"/>
</dbReference>
<dbReference type="GeneTree" id="ENSGT00900000140957"/>
<dbReference type="Pfam" id="PF07686">
    <property type="entry name" value="V-set"/>
    <property type="match status" value="1"/>
</dbReference>
<dbReference type="PANTHER" id="PTHR19339">
    <property type="entry name" value="T CELL RECEPTOR ALPHA VARIABLE 39"/>
    <property type="match status" value="1"/>
</dbReference>
<keyword evidence="13" id="KW-1185">Reference proteome</keyword>
<dbReference type="AlphaFoldDB" id="A0A8C7BTS3"/>
<keyword evidence="2" id="KW-1003">Cell membrane</keyword>
<evidence type="ECO:0000256" key="5">
    <source>
        <dbReference type="ARBA" id="ARBA00023157"/>
    </source>
</evidence>
<evidence type="ECO:0000313" key="13">
    <source>
        <dbReference type="Proteomes" id="UP000694425"/>
    </source>
</evidence>
<evidence type="ECO:0000256" key="9">
    <source>
        <dbReference type="SAM" id="Phobius"/>
    </source>
</evidence>
<dbReference type="SMART" id="SM00409">
    <property type="entry name" value="IG"/>
    <property type="match status" value="1"/>
</dbReference>
<dbReference type="InterPro" id="IPR007110">
    <property type="entry name" value="Ig-like_dom"/>
</dbReference>
<dbReference type="Ensembl" id="ENSNVIT00000030456.1">
    <property type="protein sequence ID" value="ENSNVIP00000026257.1"/>
    <property type="gene ID" value="ENSNVIG00000020321.1"/>
</dbReference>
<dbReference type="PROSITE" id="PS50835">
    <property type="entry name" value="IG_LIKE"/>
    <property type="match status" value="1"/>
</dbReference>
<dbReference type="Gene3D" id="2.60.40.10">
    <property type="entry name" value="Immunoglobulins"/>
    <property type="match status" value="1"/>
</dbReference>
<reference evidence="12" key="1">
    <citation type="submission" date="2025-08" db="UniProtKB">
        <authorList>
            <consortium name="Ensembl"/>
        </authorList>
    </citation>
    <scope>IDENTIFICATION</scope>
</reference>
<dbReference type="PANTHER" id="PTHR19339:SF5">
    <property type="entry name" value="IG-LIKE DOMAIN-CONTAINING PROTEIN"/>
    <property type="match status" value="1"/>
</dbReference>
<dbReference type="Proteomes" id="UP000694425">
    <property type="component" value="Unplaced"/>
</dbReference>
<evidence type="ECO:0000256" key="1">
    <source>
        <dbReference type="ARBA" id="ARBA00004236"/>
    </source>
</evidence>
<keyword evidence="8" id="KW-1279">T cell receptor</keyword>
<accession>A0A8C7BTS3</accession>
<sequence>MRRHWGALLGILWLQVCWVRGMTVEQSPSALSLQEGASYTLKCNFSSTVYNVQWFRQHPGGGGLTRLFYITSGMQHSGRLNCTVNTKERSSTLYITASRLEDSATYLCAVEAQCSLVICSLYPNCTWACRPALPRGGPLRPCSLCTFSDLFNSVFSLLKLDLLVLSFHLFFLHFFFKKLFADKKLYHGTFGASDRDAHIQYPGKTDVLAATI</sequence>
<keyword evidence="6" id="KW-0325">Glycoprotein</keyword>
<evidence type="ECO:0000256" key="10">
    <source>
        <dbReference type="SAM" id="SignalP"/>
    </source>
</evidence>
<feature type="domain" description="Ig-like" evidence="11">
    <location>
        <begin position="22"/>
        <end position="111"/>
    </location>
</feature>
<evidence type="ECO:0000259" key="11">
    <source>
        <dbReference type="PROSITE" id="PS50835"/>
    </source>
</evidence>
<keyword evidence="8" id="KW-1064">Adaptive immunity</keyword>
<proteinExistence type="predicted"/>
<keyword evidence="4 9" id="KW-0472">Membrane</keyword>
<comment type="subcellular location">
    <subcellularLocation>
        <location evidence="1">Cell membrane</location>
    </subcellularLocation>
</comment>